<dbReference type="Proteomes" id="UP000236291">
    <property type="component" value="Unassembled WGS sequence"/>
</dbReference>
<dbReference type="InterPro" id="IPR055294">
    <property type="entry name" value="FBL60-like"/>
</dbReference>
<comment type="caution">
    <text evidence="2">The sequence shown here is derived from an EMBL/GenBank/DDBJ whole genome shotgun (WGS) entry which is preliminary data.</text>
</comment>
<dbReference type="PROSITE" id="PS50181">
    <property type="entry name" value="FBOX"/>
    <property type="match status" value="1"/>
</dbReference>
<dbReference type="EMBL" id="ASHM01042023">
    <property type="protein sequence ID" value="PNX82452.1"/>
    <property type="molecule type" value="Genomic_DNA"/>
</dbReference>
<dbReference type="Gene3D" id="1.20.1280.50">
    <property type="match status" value="1"/>
</dbReference>
<reference evidence="2 3" key="2">
    <citation type="journal article" date="2017" name="Front. Plant Sci.">
        <title>Gene Classification and Mining of Molecular Markers Useful in Red Clover (Trifolium pratense) Breeding.</title>
        <authorList>
            <person name="Istvanek J."/>
            <person name="Dluhosova J."/>
            <person name="Dluhos P."/>
            <person name="Patkova L."/>
            <person name="Nedelnik J."/>
            <person name="Repkova J."/>
        </authorList>
    </citation>
    <scope>NUCLEOTIDE SEQUENCE [LARGE SCALE GENOMIC DNA]</scope>
    <source>
        <strain evidence="3">cv. Tatra</strain>
        <tissue evidence="2">Young leaves</tissue>
    </source>
</reference>
<name>A0A2K3LV86_TRIPR</name>
<feature type="domain" description="F-box" evidence="1">
    <location>
        <begin position="7"/>
        <end position="55"/>
    </location>
</feature>
<dbReference type="InterPro" id="IPR036047">
    <property type="entry name" value="F-box-like_dom_sf"/>
</dbReference>
<dbReference type="OrthoDB" id="1433688at2759"/>
<dbReference type="AlphaFoldDB" id="A0A2K3LV86"/>
<proteinExistence type="predicted"/>
<dbReference type="InterPro" id="IPR001810">
    <property type="entry name" value="F-box_dom"/>
</dbReference>
<evidence type="ECO:0000313" key="2">
    <source>
        <dbReference type="EMBL" id="PNX82452.1"/>
    </source>
</evidence>
<accession>A0A2K3LV86</accession>
<reference evidence="2 3" key="1">
    <citation type="journal article" date="2014" name="Am. J. Bot.">
        <title>Genome assembly and annotation for red clover (Trifolium pratense; Fabaceae).</title>
        <authorList>
            <person name="Istvanek J."/>
            <person name="Jaros M."/>
            <person name="Krenek A."/>
            <person name="Repkova J."/>
        </authorList>
    </citation>
    <scope>NUCLEOTIDE SEQUENCE [LARGE SCALE GENOMIC DNA]</scope>
    <source>
        <strain evidence="3">cv. Tatra</strain>
        <tissue evidence="2">Young leaves</tissue>
    </source>
</reference>
<dbReference type="InterPro" id="IPR053781">
    <property type="entry name" value="F-box_AtFBL13-like"/>
</dbReference>
<dbReference type="SUPFAM" id="SSF81383">
    <property type="entry name" value="F-box domain"/>
    <property type="match status" value="1"/>
</dbReference>
<sequence length="114" mass="13461">MEDSEGIDMISNLADDLLCDVLSLLPIKDAFTTTILSKRWTSLFRSFTSLHFDDESVQAETIHHEETLRHFRHFVNTVILSTKLIKTFHLKFRRRRSGFQRSIPIMEAFRYLET</sequence>
<dbReference type="Pfam" id="PF00646">
    <property type="entry name" value="F-box"/>
    <property type="match status" value="1"/>
</dbReference>
<organism evidence="2 3">
    <name type="scientific">Trifolium pratense</name>
    <name type="common">Red clover</name>
    <dbReference type="NCBI Taxonomy" id="57577"/>
    <lineage>
        <taxon>Eukaryota</taxon>
        <taxon>Viridiplantae</taxon>
        <taxon>Streptophyta</taxon>
        <taxon>Embryophyta</taxon>
        <taxon>Tracheophyta</taxon>
        <taxon>Spermatophyta</taxon>
        <taxon>Magnoliopsida</taxon>
        <taxon>eudicotyledons</taxon>
        <taxon>Gunneridae</taxon>
        <taxon>Pentapetalae</taxon>
        <taxon>rosids</taxon>
        <taxon>fabids</taxon>
        <taxon>Fabales</taxon>
        <taxon>Fabaceae</taxon>
        <taxon>Papilionoideae</taxon>
        <taxon>50 kb inversion clade</taxon>
        <taxon>NPAAA clade</taxon>
        <taxon>Hologalegina</taxon>
        <taxon>IRL clade</taxon>
        <taxon>Trifolieae</taxon>
        <taxon>Trifolium</taxon>
    </lineage>
</organism>
<evidence type="ECO:0000259" key="1">
    <source>
        <dbReference type="PROSITE" id="PS50181"/>
    </source>
</evidence>
<dbReference type="PANTHER" id="PTHR31293">
    <property type="entry name" value="RNI-LIKE SUPERFAMILY PROTEIN"/>
    <property type="match status" value="1"/>
</dbReference>
<evidence type="ECO:0000313" key="3">
    <source>
        <dbReference type="Proteomes" id="UP000236291"/>
    </source>
</evidence>
<gene>
    <name evidence="2" type="ORF">L195_g038481</name>
</gene>
<dbReference type="CDD" id="cd22160">
    <property type="entry name" value="F-box_AtFBL13-like"/>
    <property type="match status" value="1"/>
</dbReference>
<protein>
    <submittedName>
        <fullName evidence="2">F-box/LRR-repeat protein</fullName>
    </submittedName>
</protein>
<dbReference type="PANTHER" id="PTHR31293:SF12">
    <property type="entry name" value="RNI-LIKE SUPERFAMILY PROTEIN"/>
    <property type="match status" value="1"/>
</dbReference>
<dbReference type="ExpressionAtlas" id="A0A2K3LV86">
    <property type="expression patterns" value="baseline"/>
</dbReference>